<dbReference type="EMBL" id="KZ821453">
    <property type="protein sequence ID" value="PYH36523.1"/>
    <property type="molecule type" value="Genomic_DNA"/>
</dbReference>
<feature type="transmembrane region" description="Helical" evidence="1">
    <location>
        <begin position="105"/>
        <end position="124"/>
    </location>
</feature>
<keyword evidence="3" id="KW-1185">Reference proteome</keyword>
<keyword evidence="1" id="KW-1133">Transmembrane helix</keyword>
<proteinExistence type="predicted"/>
<evidence type="ECO:0000313" key="3">
    <source>
        <dbReference type="Proteomes" id="UP000247647"/>
    </source>
</evidence>
<gene>
    <name evidence="2" type="ORF">BO87DRAFT_384957</name>
</gene>
<organism evidence="2 3">
    <name type="scientific">Aspergillus neoniger (strain CBS 115656)</name>
    <dbReference type="NCBI Taxonomy" id="1448310"/>
    <lineage>
        <taxon>Eukaryota</taxon>
        <taxon>Fungi</taxon>
        <taxon>Dikarya</taxon>
        <taxon>Ascomycota</taxon>
        <taxon>Pezizomycotina</taxon>
        <taxon>Eurotiomycetes</taxon>
        <taxon>Eurotiomycetidae</taxon>
        <taxon>Eurotiales</taxon>
        <taxon>Aspergillaceae</taxon>
        <taxon>Aspergillus</taxon>
        <taxon>Aspergillus subgen. Circumdati</taxon>
    </lineage>
</organism>
<dbReference type="Proteomes" id="UP000247647">
    <property type="component" value="Unassembled WGS sequence"/>
</dbReference>
<protein>
    <submittedName>
        <fullName evidence="2">Uncharacterized protein</fullName>
    </submittedName>
</protein>
<evidence type="ECO:0000313" key="2">
    <source>
        <dbReference type="EMBL" id="PYH36523.1"/>
    </source>
</evidence>
<name>A0A318YUK3_ASPNB</name>
<sequence>MSNEVNTMEPPSARISISSKLDAGRVVYSSPHIIHVVFTSFASLLFGGDVPVFRGLSHAHDGGCSGDSAGFRYVRDQLPLSQPDRTFPQVRIGLKNIETISRDRAPIYVVFAGGAAFFYLVYVLDDLPDFLPVGRPLDYSIDVAGQPALLIIWCDPLRIQESQGSAG</sequence>
<accession>A0A318YUK3</accession>
<keyword evidence="1" id="KW-0472">Membrane</keyword>
<dbReference type="AlphaFoldDB" id="A0A318YUK3"/>
<keyword evidence="1" id="KW-0812">Transmembrane</keyword>
<dbReference type="GeneID" id="37127159"/>
<dbReference type="RefSeq" id="XP_025482001.1">
    <property type="nucleotide sequence ID" value="XM_025624703.1"/>
</dbReference>
<evidence type="ECO:0000256" key="1">
    <source>
        <dbReference type="SAM" id="Phobius"/>
    </source>
</evidence>
<reference evidence="2" key="1">
    <citation type="submission" date="2016-12" db="EMBL/GenBank/DDBJ databases">
        <title>The genomes of Aspergillus section Nigri reveals drivers in fungal speciation.</title>
        <authorList>
            <consortium name="DOE Joint Genome Institute"/>
            <person name="Vesth T.C."/>
            <person name="Nybo J."/>
            <person name="Theobald S."/>
            <person name="Brandl J."/>
            <person name="Frisvad J.C."/>
            <person name="Nielsen K.F."/>
            <person name="Lyhne E.K."/>
            <person name="Kogle M.E."/>
            <person name="Kuo A."/>
            <person name="Riley R."/>
            <person name="Clum A."/>
            <person name="Nolan M."/>
            <person name="Lipzen A."/>
            <person name="Salamov A."/>
            <person name="Henrissat B."/>
            <person name="Wiebenga A."/>
            <person name="De Vries R.P."/>
            <person name="Grigoriev I.V."/>
            <person name="Mortensen U.H."/>
            <person name="Andersen M.R."/>
            <person name="Baker S.E."/>
        </authorList>
    </citation>
    <scope>NUCLEOTIDE SEQUENCE [LARGE SCALE GENOMIC DNA]</scope>
    <source>
        <strain evidence="2">CBS 115656</strain>
    </source>
</reference>